<accession>A0A9X0LBK6</accession>
<dbReference type="InterPro" id="IPR052754">
    <property type="entry name" value="NTPase_KAP_P-loop"/>
</dbReference>
<organism evidence="3 4">
    <name type="scientific">Micromonospora maris</name>
    <dbReference type="NCBI Taxonomy" id="1003110"/>
    <lineage>
        <taxon>Bacteria</taxon>
        <taxon>Bacillati</taxon>
        <taxon>Actinomycetota</taxon>
        <taxon>Actinomycetes</taxon>
        <taxon>Micromonosporales</taxon>
        <taxon>Micromonosporaceae</taxon>
        <taxon>Micromonospora</taxon>
    </lineage>
</organism>
<dbReference type="Proteomes" id="UP000053246">
    <property type="component" value="Unassembled WGS sequence"/>
</dbReference>
<dbReference type="AlphaFoldDB" id="A0A9X0LBK6"/>
<dbReference type="PANTHER" id="PTHR22674:SF6">
    <property type="entry name" value="NTPASE KAP FAMILY P-LOOP DOMAIN-CONTAINING PROTEIN 1"/>
    <property type="match status" value="1"/>
</dbReference>
<evidence type="ECO:0000259" key="2">
    <source>
        <dbReference type="Pfam" id="PF07693"/>
    </source>
</evidence>
<dbReference type="InterPro" id="IPR011646">
    <property type="entry name" value="KAP_P-loop"/>
</dbReference>
<name>A0A9X0LBK6_9ACTN</name>
<comment type="caution">
    <text evidence="3">The sequence shown here is derived from an EMBL/GenBank/DDBJ whole genome shotgun (WGS) entry which is preliminary data.</text>
</comment>
<gene>
    <name evidence="3" type="ORF">ADL17_12625</name>
</gene>
<keyword evidence="4" id="KW-1185">Reference proteome</keyword>
<evidence type="ECO:0000313" key="4">
    <source>
        <dbReference type="Proteomes" id="UP000053246"/>
    </source>
</evidence>
<feature type="region of interest" description="Disordered" evidence="1">
    <location>
        <begin position="129"/>
        <end position="150"/>
    </location>
</feature>
<feature type="domain" description="KAP NTPase" evidence="2">
    <location>
        <begin position="15"/>
        <end position="112"/>
    </location>
</feature>
<reference evidence="3 4" key="1">
    <citation type="submission" date="2015-10" db="EMBL/GenBank/DDBJ databases">
        <authorList>
            <person name="Ju K.-S."/>
            <person name="Doroghazi J.R."/>
            <person name="Metcalf W.W."/>
        </authorList>
    </citation>
    <scope>NUCLEOTIDE SEQUENCE [LARGE SCALE GENOMIC DNA]</scope>
    <source>
        <strain evidence="3 4">NRRL B-24793</strain>
    </source>
</reference>
<sequence>MDFGGHDIGEVIGDLSRAGYELVVFVDDIDRCRPGTAAEVFEAINLFLSGVTTRQGLRARFVVALDPEIIAAHLDNVYAALGGSGVARYGDDPSPGWAFLRKLVQLPVVLPQIPEPAVGEFVDRITAPAPRPASVPPTAAPPVPAPRSKPAVELRGTRSAPVPPAAIPVETVPWRTIERHPEVSSLIARRLAAQPNRSLREAKRLLNVWQLYERLLASGEPVPPDQAIRRARHLVLVAEIVTRWPALQRPLHRYLDPTARGLDLLAKTAAADAAWAEAVERLGIDVDVHAHALAGLRQLLRDHCDAELLKLTRALF</sequence>
<feature type="compositionally biased region" description="Pro residues" evidence="1">
    <location>
        <begin position="129"/>
        <end position="147"/>
    </location>
</feature>
<protein>
    <recommendedName>
        <fullName evidence="2">KAP NTPase domain-containing protein</fullName>
    </recommendedName>
</protein>
<dbReference type="Pfam" id="PF07693">
    <property type="entry name" value="KAP_NTPase"/>
    <property type="match status" value="1"/>
</dbReference>
<proteinExistence type="predicted"/>
<evidence type="ECO:0000313" key="3">
    <source>
        <dbReference type="EMBL" id="KUJ44081.1"/>
    </source>
</evidence>
<dbReference type="PANTHER" id="PTHR22674">
    <property type="entry name" value="NTPASE, KAP FAMILY P-LOOP DOMAIN-CONTAINING 1"/>
    <property type="match status" value="1"/>
</dbReference>
<evidence type="ECO:0000256" key="1">
    <source>
        <dbReference type="SAM" id="MobiDB-lite"/>
    </source>
</evidence>
<dbReference type="RefSeq" id="WP_013733232.1">
    <property type="nucleotide sequence ID" value="NZ_LMWI01000002.1"/>
</dbReference>
<dbReference type="EMBL" id="LMWI01000002">
    <property type="protein sequence ID" value="KUJ44081.1"/>
    <property type="molecule type" value="Genomic_DNA"/>
</dbReference>